<accession>A0A0D0CYG1</accession>
<proteinExistence type="predicted"/>
<reference evidence="2" key="2">
    <citation type="submission" date="2015-01" db="EMBL/GenBank/DDBJ databases">
        <title>Evolutionary Origins and Diversification of the Mycorrhizal Mutualists.</title>
        <authorList>
            <consortium name="DOE Joint Genome Institute"/>
            <consortium name="Mycorrhizal Genomics Consortium"/>
            <person name="Kohler A."/>
            <person name="Kuo A."/>
            <person name="Nagy L.G."/>
            <person name="Floudas D."/>
            <person name="Copeland A."/>
            <person name="Barry K.W."/>
            <person name="Cichocki N."/>
            <person name="Veneault-Fourrey C."/>
            <person name="LaButti K."/>
            <person name="Lindquist E.A."/>
            <person name="Lipzen A."/>
            <person name="Lundell T."/>
            <person name="Morin E."/>
            <person name="Murat C."/>
            <person name="Riley R."/>
            <person name="Ohm R."/>
            <person name="Sun H."/>
            <person name="Tunlid A."/>
            <person name="Henrissat B."/>
            <person name="Grigoriev I.V."/>
            <person name="Hibbett D.S."/>
            <person name="Martin F."/>
        </authorList>
    </citation>
    <scope>NUCLEOTIDE SEQUENCE [LARGE SCALE GENOMIC DNA]</scope>
    <source>
        <strain evidence="2">Ve08.2h10</strain>
    </source>
</reference>
<evidence type="ECO:0000313" key="1">
    <source>
        <dbReference type="EMBL" id="KIK80683.1"/>
    </source>
</evidence>
<dbReference type="Gene3D" id="3.40.50.300">
    <property type="entry name" value="P-loop containing nucleotide triphosphate hydrolases"/>
    <property type="match status" value="1"/>
</dbReference>
<evidence type="ECO:0000313" key="2">
    <source>
        <dbReference type="Proteomes" id="UP000054538"/>
    </source>
</evidence>
<sequence>MIIYLLTMMAIIPCKFQLQALLAILNKKDGIITAGTGSSKTLYIIISLLL</sequence>
<organism evidence="1 2">
    <name type="scientific">Paxillus rubicundulus Ve08.2h10</name>
    <dbReference type="NCBI Taxonomy" id="930991"/>
    <lineage>
        <taxon>Eukaryota</taxon>
        <taxon>Fungi</taxon>
        <taxon>Dikarya</taxon>
        <taxon>Basidiomycota</taxon>
        <taxon>Agaricomycotina</taxon>
        <taxon>Agaricomycetes</taxon>
        <taxon>Agaricomycetidae</taxon>
        <taxon>Boletales</taxon>
        <taxon>Paxilineae</taxon>
        <taxon>Paxillaceae</taxon>
        <taxon>Paxillus</taxon>
    </lineage>
</organism>
<dbReference type="OrthoDB" id="2656898at2759"/>
<dbReference type="InterPro" id="IPR027417">
    <property type="entry name" value="P-loop_NTPase"/>
</dbReference>
<gene>
    <name evidence="1" type="ORF">PAXRUDRAFT_125132</name>
</gene>
<dbReference type="InParanoid" id="A0A0D0CYG1"/>
<feature type="non-terminal residue" evidence="1">
    <location>
        <position position="50"/>
    </location>
</feature>
<dbReference type="HOGENOM" id="CLU_001103_20_3_1"/>
<dbReference type="Proteomes" id="UP000054538">
    <property type="component" value="Unassembled WGS sequence"/>
</dbReference>
<protein>
    <submittedName>
        <fullName evidence="1">Unplaced genomic scaffold scaffold_1138, whole genome shotgun sequence</fullName>
    </submittedName>
</protein>
<dbReference type="AlphaFoldDB" id="A0A0D0CYG1"/>
<dbReference type="SUPFAM" id="SSF52540">
    <property type="entry name" value="P-loop containing nucleoside triphosphate hydrolases"/>
    <property type="match status" value="1"/>
</dbReference>
<name>A0A0D0CYG1_9AGAM</name>
<dbReference type="EMBL" id="KN825960">
    <property type="protein sequence ID" value="KIK80683.1"/>
    <property type="molecule type" value="Genomic_DNA"/>
</dbReference>
<keyword evidence="2" id="KW-1185">Reference proteome</keyword>
<reference evidence="1 2" key="1">
    <citation type="submission" date="2014-04" db="EMBL/GenBank/DDBJ databases">
        <authorList>
            <consortium name="DOE Joint Genome Institute"/>
            <person name="Kuo A."/>
            <person name="Kohler A."/>
            <person name="Jargeat P."/>
            <person name="Nagy L.G."/>
            <person name="Floudas D."/>
            <person name="Copeland A."/>
            <person name="Barry K.W."/>
            <person name="Cichocki N."/>
            <person name="Veneault-Fourrey C."/>
            <person name="LaButti K."/>
            <person name="Lindquist E.A."/>
            <person name="Lipzen A."/>
            <person name="Lundell T."/>
            <person name="Morin E."/>
            <person name="Murat C."/>
            <person name="Sun H."/>
            <person name="Tunlid A."/>
            <person name="Henrissat B."/>
            <person name="Grigoriev I.V."/>
            <person name="Hibbett D.S."/>
            <person name="Martin F."/>
            <person name="Nordberg H.P."/>
            <person name="Cantor M.N."/>
            <person name="Hua S.X."/>
        </authorList>
    </citation>
    <scope>NUCLEOTIDE SEQUENCE [LARGE SCALE GENOMIC DNA]</scope>
    <source>
        <strain evidence="1 2">Ve08.2h10</strain>
    </source>
</reference>